<dbReference type="STRING" id="857293.CAAU_0657"/>
<dbReference type="AlphaFoldDB" id="I7J4L9"/>
<sequence length="303" mass="35892">MLLLSVGFNKEGNELYDRFNELCMYLKGNDVNIALVESDVGEYHYIKFILKDSEKDIRNFENYRDLFISYAADIIYDYIIKNYEFEILNKLIRENCTYFTEDDINKIKNKCMAFISGTGILSVDDVINSMRHRNTIYRKVEEFLQESDEIIIDGFVKFRLRFIKEEVNEILERMIDEYIIEKEYDEFIKLLRYFVDIQESKYEVLNIFVDLNGEYILKDDSLNNITKDLFSDFETFNSNGDTTIDDILLSVIVTCAPKRIVIHSVENCKNKEIIETIKNIFIDRTYFCDSCEECNIIKSGKII</sequence>
<dbReference type="RefSeq" id="WP_008908018.1">
    <property type="nucleotide sequence ID" value="NZ_CAKP01000028.1"/>
</dbReference>
<name>I7J4L9_9CLOT</name>
<keyword evidence="2" id="KW-1185">Reference proteome</keyword>
<dbReference type="OrthoDB" id="2986513at2"/>
<dbReference type="Pfam" id="PF08812">
    <property type="entry name" value="YtxC"/>
    <property type="match status" value="1"/>
</dbReference>
<accession>I7J4L9</accession>
<reference evidence="1 2" key="1">
    <citation type="journal article" date="2011" name="J. Bacteriol.">
        <title>Draft genome sequence of Caloramator australicus strain RC3T, a thermoanaerobe from the Great Artesian Basin of Australia.</title>
        <authorList>
            <person name="Ogg C.D."/>
            <person name="Patel B.K.C."/>
        </authorList>
    </citation>
    <scope>NUCLEOTIDE SEQUENCE [LARGE SCALE GENOMIC DNA]</scope>
    <source>
        <strain evidence="1 2">RC3</strain>
    </source>
</reference>
<organism evidence="1 2">
    <name type="scientific">Caloramator australicus RC3</name>
    <dbReference type="NCBI Taxonomy" id="857293"/>
    <lineage>
        <taxon>Bacteria</taxon>
        <taxon>Bacillati</taxon>
        <taxon>Bacillota</taxon>
        <taxon>Clostridia</taxon>
        <taxon>Eubacteriales</taxon>
        <taxon>Clostridiaceae</taxon>
        <taxon>Caloramator</taxon>
    </lineage>
</organism>
<evidence type="ECO:0000313" key="1">
    <source>
        <dbReference type="EMBL" id="CCJ32741.1"/>
    </source>
</evidence>
<gene>
    <name evidence="1" type="ORF">CAAU_0657</name>
</gene>
<dbReference type="eggNOG" id="ENOG5031S9P">
    <property type="taxonomic scope" value="Bacteria"/>
</dbReference>
<dbReference type="InterPro" id="IPR014199">
    <property type="entry name" value="Spore_YtxC"/>
</dbReference>
<protein>
    <submittedName>
        <fullName evidence="1">Conserved protein</fullName>
    </submittedName>
</protein>
<proteinExistence type="predicted"/>
<comment type="caution">
    <text evidence="1">The sequence shown here is derived from an EMBL/GenBank/DDBJ whole genome shotgun (WGS) entry which is preliminary data.</text>
</comment>
<dbReference type="EMBL" id="CAKP01000028">
    <property type="protein sequence ID" value="CCJ32741.1"/>
    <property type="molecule type" value="Genomic_DNA"/>
</dbReference>
<dbReference type="Proteomes" id="UP000007652">
    <property type="component" value="Unassembled WGS sequence"/>
</dbReference>
<evidence type="ECO:0000313" key="2">
    <source>
        <dbReference type="Proteomes" id="UP000007652"/>
    </source>
</evidence>